<proteinExistence type="predicted"/>
<dbReference type="CDD" id="cd13671">
    <property type="entry name" value="PBP2_TRAP_SBP_like_3"/>
    <property type="match status" value="1"/>
</dbReference>
<comment type="caution">
    <text evidence="2">The sequence shown here is derived from an EMBL/GenBank/DDBJ whole genome shotgun (WGS) entry which is preliminary data.</text>
</comment>
<accession>A0ABX0SH37</accession>
<dbReference type="Proteomes" id="UP000749311">
    <property type="component" value="Unassembled WGS sequence"/>
</dbReference>
<evidence type="ECO:0000256" key="1">
    <source>
        <dbReference type="ARBA" id="ARBA00022729"/>
    </source>
</evidence>
<dbReference type="PIRSF" id="PIRSF006470">
    <property type="entry name" value="DctB"/>
    <property type="match status" value="1"/>
</dbReference>
<dbReference type="PANTHER" id="PTHR33376">
    <property type="match status" value="1"/>
</dbReference>
<sequence>MKTQCEMRPLQERPSRTGVPKLVTAATIGLLSLGLAACGSGGGEGGGHKTVFKLAVSQTEEHPQYQAGIELGKRLEEVTDGRYSVQVFGNETLGTSTEVIQNVSDGTVAFMWCGGANVESLNEDFVVYNLPFVFDSMEAQLAVLNDEELNHELFTSLEESKSITVLSGVHAGQRSMYNSKRPIRTPADLQGLKIRVQQSDSQVRMLEMLGGVPSPMSFGEVYSALQTGVLDGAENNEPSFDSMKHDEVAKYYSYTRHLMIPDFLLMSTTVLDDMNEADRQALLDLIPEISAKASADFVPYVEESIENAEELGVQFNDDVDTEAFKELVAPMVDEYMSANALRTDMYTAIKQANEENPAA</sequence>
<organism evidence="2 3">
    <name type="scientific">Brooklawnia cerclae</name>
    <dbReference type="NCBI Taxonomy" id="349934"/>
    <lineage>
        <taxon>Bacteria</taxon>
        <taxon>Bacillati</taxon>
        <taxon>Actinomycetota</taxon>
        <taxon>Actinomycetes</taxon>
        <taxon>Propionibacteriales</taxon>
        <taxon>Propionibacteriaceae</taxon>
        <taxon>Brooklawnia</taxon>
    </lineage>
</organism>
<dbReference type="PANTHER" id="PTHR33376:SF2">
    <property type="entry name" value="DICARBOXYLATE-BINDING PERIPLASMIC PROTEIN"/>
    <property type="match status" value="1"/>
</dbReference>
<dbReference type="NCBIfam" id="NF037995">
    <property type="entry name" value="TRAP_S1"/>
    <property type="match status" value="1"/>
</dbReference>
<reference evidence="2 3" key="1">
    <citation type="submission" date="2020-02" db="EMBL/GenBank/DDBJ databases">
        <title>Sequencing the genomes of 1000 actinobacteria strains.</title>
        <authorList>
            <person name="Klenk H.-P."/>
        </authorList>
    </citation>
    <scope>NUCLEOTIDE SEQUENCE [LARGE SCALE GENOMIC DNA]</scope>
    <source>
        <strain evidence="2 3">DSM 19609</strain>
    </source>
</reference>
<gene>
    <name evidence="2" type="ORF">FB473_002355</name>
</gene>
<name>A0ABX0SH37_9ACTN</name>
<protein>
    <submittedName>
        <fullName evidence="2">Tripartite ATP-independent transporter DctP family solute receptor</fullName>
    </submittedName>
</protein>
<keyword evidence="1" id="KW-0732">Signal</keyword>
<dbReference type="Gene3D" id="3.40.190.170">
    <property type="entry name" value="Bacterial extracellular solute-binding protein, family 7"/>
    <property type="match status" value="1"/>
</dbReference>
<keyword evidence="2" id="KW-0675">Receptor</keyword>
<dbReference type="InterPro" id="IPR038404">
    <property type="entry name" value="TRAP_DctP_sf"/>
</dbReference>
<dbReference type="InterPro" id="IPR004682">
    <property type="entry name" value="TRAP_DctP"/>
</dbReference>
<keyword evidence="3" id="KW-1185">Reference proteome</keyword>
<dbReference type="RefSeq" id="WP_243863554.1">
    <property type="nucleotide sequence ID" value="NZ_BAAAOO010000007.1"/>
</dbReference>
<evidence type="ECO:0000313" key="3">
    <source>
        <dbReference type="Proteomes" id="UP000749311"/>
    </source>
</evidence>
<dbReference type="NCBIfam" id="TIGR00787">
    <property type="entry name" value="dctP"/>
    <property type="match status" value="1"/>
</dbReference>
<dbReference type="EMBL" id="JAAMOZ010000001">
    <property type="protein sequence ID" value="NIH57710.1"/>
    <property type="molecule type" value="Genomic_DNA"/>
</dbReference>
<dbReference type="InterPro" id="IPR018389">
    <property type="entry name" value="DctP_fam"/>
</dbReference>
<evidence type="ECO:0000313" key="2">
    <source>
        <dbReference type="EMBL" id="NIH57710.1"/>
    </source>
</evidence>
<dbReference type="Pfam" id="PF03480">
    <property type="entry name" value="DctP"/>
    <property type="match status" value="1"/>
</dbReference>